<feature type="region of interest" description="Disordered" evidence="5">
    <location>
        <begin position="209"/>
        <end position="234"/>
    </location>
</feature>
<evidence type="ECO:0000256" key="4">
    <source>
        <dbReference type="ARBA" id="ARBA00023136"/>
    </source>
</evidence>
<feature type="transmembrane region" description="Helical" evidence="6">
    <location>
        <begin position="6"/>
        <end position="29"/>
    </location>
</feature>
<dbReference type="STRING" id="1328759.A0A5C2SWQ8"/>
<dbReference type="InterPro" id="IPR040254">
    <property type="entry name" value="Ecm3-like"/>
</dbReference>
<keyword evidence="4 6" id="KW-0472">Membrane</keyword>
<name>A0A5C2SWQ8_9APHY</name>
<feature type="transmembrane region" description="Helical" evidence="6">
    <location>
        <begin position="41"/>
        <end position="64"/>
    </location>
</feature>
<evidence type="ECO:0000256" key="3">
    <source>
        <dbReference type="ARBA" id="ARBA00022989"/>
    </source>
</evidence>
<feature type="transmembrane region" description="Helical" evidence="6">
    <location>
        <begin position="70"/>
        <end position="90"/>
    </location>
</feature>
<evidence type="ECO:0000313" key="8">
    <source>
        <dbReference type="Proteomes" id="UP000313359"/>
    </source>
</evidence>
<feature type="compositionally biased region" description="Basic and acidic residues" evidence="5">
    <location>
        <begin position="215"/>
        <end position="231"/>
    </location>
</feature>
<dbReference type="InterPro" id="IPR004776">
    <property type="entry name" value="Mem_transp_PIN-like"/>
</dbReference>
<accession>A0A5C2SWQ8</accession>
<feature type="transmembrane region" description="Helical" evidence="6">
    <location>
        <begin position="487"/>
        <end position="509"/>
    </location>
</feature>
<feature type="transmembrane region" description="Helical" evidence="6">
    <location>
        <begin position="412"/>
        <end position="434"/>
    </location>
</feature>
<dbReference type="GO" id="GO:0055085">
    <property type="term" value="P:transmembrane transport"/>
    <property type="evidence" value="ECO:0007669"/>
    <property type="project" value="InterPro"/>
</dbReference>
<proteinExistence type="predicted"/>
<keyword evidence="2 6" id="KW-0812">Transmembrane</keyword>
<evidence type="ECO:0000256" key="1">
    <source>
        <dbReference type="ARBA" id="ARBA00004141"/>
    </source>
</evidence>
<reference evidence="7" key="1">
    <citation type="journal article" date="2018" name="Genome Biol. Evol.">
        <title>Genomics and development of Lentinus tigrinus, a white-rot wood-decaying mushroom with dimorphic fruiting bodies.</title>
        <authorList>
            <person name="Wu B."/>
            <person name="Xu Z."/>
            <person name="Knudson A."/>
            <person name="Carlson A."/>
            <person name="Chen N."/>
            <person name="Kovaka S."/>
            <person name="LaButti K."/>
            <person name="Lipzen A."/>
            <person name="Pennachio C."/>
            <person name="Riley R."/>
            <person name="Schakwitz W."/>
            <person name="Umezawa K."/>
            <person name="Ohm R.A."/>
            <person name="Grigoriev I.V."/>
            <person name="Nagy L.G."/>
            <person name="Gibbons J."/>
            <person name="Hibbett D."/>
        </authorList>
    </citation>
    <scope>NUCLEOTIDE SEQUENCE [LARGE SCALE GENOMIC DNA]</scope>
    <source>
        <strain evidence="7">ALCF2SS1-6</strain>
    </source>
</reference>
<protein>
    <submittedName>
        <fullName evidence="7">Auxin efflux carrier</fullName>
    </submittedName>
</protein>
<sequence length="510" mass="55190">MPSAGFLIYSGAMPLVKTFLTIIAGYVVSRMGYFPKAAARGASQVTMNVALPALIFANVVPAFTPDNVKALGPLFLTAFTYQAIGFLSGYIIREICYVPRNFWQGIIVLTGMSNWGNLPTAVVLSITQQAPFDPDTDEALGVSYVSIFIVAYHIVFWMLGAAHSLSWDYRPGVPQGEAAERRVSWKEKPIGGFIARRIFHQDVPDSFALPQHSPKLKDEEATSFRDEKSEYSDVPVQVPHSLQHSEVDTEPNLDPDVQLARRTSRLSTVPAPAPHFAPPAGQDVPPVPPPTPALSLRNVDTQSIAQRSATLNTPTFPQKIVRVFRPLSALITPVTCTLAVALPIALVNPLKALFVDVSATGGPHFTGPDGRPPLAFLIDTASFLGGINVPLSLILLGANFAQLKMPHPLSRLPIMAMILTTALKMVVLPVIGVLLVEAMTNSGFVDRKSIAERFVMMFLSGTPTAVNQLIVSLLYSPDGQVDTLSAFLLVQYIFMFFSSSALTAVALLLL</sequence>
<dbReference type="PANTHER" id="PTHR31274:SF1">
    <property type="entry name" value="AGL149CP"/>
    <property type="match status" value="1"/>
</dbReference>
<feature type="transmembrane region" description="Helical" evidence="6">
    <location>
        <begin position="139"/>
        <end position="160"/>
    </location>
</feature>
<dbReference type="EMBL" id="ML122250">
    <property type="protein sequence ID" value="RPD67397.1"/>
    <property type="molecule type" value="Genomic_DNA"/>
</dbReference>
<evidence type="ECO:0000256" key="5">
    <source>
        <dbReference type="SAM" id="MobiDB-lite"/>
    </source>
</evidence>
<dbReference type="AlphaFoldDB" id="A0A5C2SWQ8"/>
<keyword evidence="8" id="KW-1185">Reference proteome</keyword>
<dbReference type="OrthoDB" id="435607at2759"/>
<gene>
    <name evidence="7" type="ORF">L227DRAFT_23429</name>
</gene>
<dbReference type="Pfam" id="PF03547">
    <property type="entry name" value="Mem_trans"/>
    <property type="match status" value="1"/>
</dbReference>
<evidence type="ECO:0000256" key="2">
    <source>
        <dbReference type="ARBA" id="ARBA00022692"/>
    </source>
</evidence>
<comment type="subcellular location">
    <subcellularLocation>
        <location evidence="1">Membrane</location>
        <topology evidence="1">Multi-pass membrane protein</topology>
    </subcellularLocation>
</comment>
<evidence type="ECO:0000313" key="7">
    <source>
        <dbReference type="EMBL" id="RPD67397.1"/>
    </source>
</evidence>
<feature type="transmembrane region" description="Helical" evidence="6">
    <location>
        <begin position="102"/>
        <end position="127"/>
    </location>
</feature>
<dbReference type="Proteomes" id="UP000313359">
    <property type="component" value="Unassembled WGS sequence"/>
</dbReference>
<keyword evidence="3 6" id="KW-1133">Transmembrane helix</keyword>
<organism evidence="7 8">
    <name type="scientific">Lentinus tigrinus ALCF2SS1-6</name>
    <dbReference type="NCBI Taxonomy" id="1328759"/>
    <lineage>
        <taxon>Eukaryota</taxon>
        <taxon>Fungi</taxon>
        <taxon>Dikarya</taxon>
        <taxon>Basidiomycota</taxon>
        <taxon>Agaricomycotina</taxon>
        <taxon>Agaricomycetes</taxon>
        <taxon>Polyporales</taxon>
        <taxon>Polyporaceae</taxon>
        <taxon>Lentinus</taxon>
    </lineage>
</organism>
<dbReference type="PANTHER" id="PTHR31274">
    <property type="entry name" value="PROTEIN ECM3"/>
    <property type="match status" value="1"/>
</dbReference>
<dbReference type="GO" id="GO:0016020">
    <property type="term" value="C:membrane"/>
    <property type="evidence" value="ECO:0007669"/>
    <property type="project" value="UniProtKB-SubCell"/>
</dbReference>
<evidence type="ECO:0000256" key="6">
    <source>
        <dbReference type="SAM" id="Phobius"/>
    </source>
</evidence>
<feature type="transmembrane region" description="Helical" evidence="6">
    <location>
        <begin position="454"/>
        <end position="475"/>
    </location>
</feature>
<feature type="transmembrane region" description="Helical" evidence="6">
    <location>
        <begin position="374"/>
        <end position="400"/>
    </location>
</feature>